<dbReference type="RefSeq" id="WP_130411607.1">
    <property type="nucleotide sequence ID" value="NZ_SGWX01000001.1"/>
</dbReference>
<dbReference type="Proteomes" id="UP000293852">
    <property type="component" value="Unassembled WGS sequence"/>
</dbReference>
<comment type="caution">
    <text evidence="2">The sequence shown here is derived from an EMBL/GenBank/DDBJ whole genome shotgun (WGS) entry which is preliminary data.</text>
</comment>
<reference evidence="2 3" key="1">
    <citation type="submission" date="2019-02" db="EMBL/GenBank/DDBJ databases">
        <title>Sequencing the genomes of 1000 actinobacteria strains.</title>
        <authorList>
            <person name="Klenk H.-P."/>
        </authorList>
    </citation>
    <scope>NUCLEOTIDE SEQUENCE [LARGE SCALE GENOMIC DNA]</scope>
    <source>
        <strain evidence="2 3">DSM 16932</strain>
    </source>
</reference>
<evidence type="ECO:0000313" key="2">
    <source>
        <dbReference type="EMBL" id="RZS60014.1"/>
    </source>
</evidence>
<gene>
    <name evidence="2" type="ORF">EV386_0254</name>
</gene>
<dbReference type="EMBL" id="SGWX01000001">
    <property type="protein sequence ID" value="RZS60014.1"/>
    <property type="molecule type" value="Genomic_DNA"/>
</dbReference>
<keyword evidence="3" id="KW-1185">Reference proteome</keyword>
<sequence>MEKKAAARTRLEPGETSIDRNTPTQREDGTVVLGWAVRLRNCRLVRKRTQGAGVGVNFRLWRAFGGGWLAV</sequence>
<dbReference type="AlphaFoldDB" id="A0A4Q7LYR0"/>
<accession>A0A4Q7LYR0</accession>
<organism evidence="2 3">
    <name type="scientific">Xylanimonas ulmi</name>
    <dbReference type="NCBI Taxonomy" id="228973"/>
    <lineage>
        <taxon>Bacteria</taxon>
        <taxon>Bacillati</taxon>
        <taxon>Actinomycetota</taxon>
        <taxon>Actinomycetes</taxon>
        <taxon>Micrococcales</taxon>
        <taxon>Promicromonosporaceae</taxon>
        <taxon>Xylanimonas</taxon>
    </lineage>
</organism>
<protein>
    <submittedName>
        <fullName evidence="2">Uncharacterized protein</fullName>
    </submittedName>
</protein>
<proteinExistence type="predicted"/>
<dbReference type="OrthoDB" id="4370826at2"/>
<feature type="region of interest" description="Disordered" evidence="1">
    <location>
        <begin position="1"/>
        <end position="25"/>
    </location>
</feature>
<name>A0A4Q7LYR0_9MICO</name>
<feature type="compositionally biased region" description="Basic and acidic residues" evidence="1">
    <location>
        <begin position="1"/>
        <end position="13"/>
    </location>
</feature>
<evidence type="ECO:0000313" key="3">
    <source>
        <dbReference type="Proteomes" id="UP000293852"/>
    </source>
</evidence>
<evidence type="ECO:0000256" key="1">
    <source>
        <dbReference type="SAM" id="MobiDB-lite"/>
    </source>
</evidence>